<dbReference type="AlphaFoldDB" id="A0A9P7VL54"/>
<accession>A0A9P7VL54</accession>
<dbReference type="OrthoDB" id="3362246at2759"/>
<keyword evidence="2" id="KW-1185">Reference proteome</keyword>
<dbReference type="PANTHER" id="PTHR37487:SF2">
    <property type="entry name" value="EXPRESSED PROTEIN"/>
    <property type="match status" value="1"/>
</dbReference>
<proteinExistence type="predicted"/>
<evidence type="ECO:0000313" key="2">
    <source>
        <dbReference type="Proteomes" id="UP000812287"/>
    </source>
</evidence>
<gene>
    <name evidence="1" type="ORF">BT62DRAFT_935851</name>
</gene>
<comment type="caution">
    <text evidence="1">The sequence shown here is derived from an EMBL/GenBank/DDBJ whole genome shotgun (WGS) entry which is preliminary data.</text>
</comment>
<reference evidence="1" key="1">
    <citation type="submission" date="2020-11" db="EMBL/GenBank/DDBJ databases">
        <title>Adaptations for nitrogen fixation in a non-lichenized fungal sporocarp promotes dispersal by wood-feeding termites.</title>
        <authorList>
            <consortium name="DOE Joint Genome Institute"/>
            <person name="Koch R.A."/>
            <person name="Yoon G."/>
            <person name="Arayal U."/>
            <person name="Lail K."/>
            <person name="Amirebrahimi M."/>
            <person name="Labutti K."/>
            <person name="Lipzen A."/>
            <person name="Riley R."/>
            <person name="Barry K."/>
            <person name="Henrissat B."/>
            <person name="Grigoriev I.V."/>
            <person name="Herr J.R."/>
            <person name="Aime M.C."/>
        </authorList>
    </citation>
    <scope>NUCLEOTIDE SEQUENCE</scope>
    <source>
        <strain evidence="1">MCA 3950</strain>
    </source>
</reference>
<dbReference type="GeneID" id="66109319"/>
<sequence length="102" mass="10756">MITASGNESDLAVVTPRTLVQCNNTLLKWSGGFGAYSIVPGSDPDGPILEDLGEQDDTNVTWRVNLSAGTSVVLAIRDSEAVSIQSDAVQIRNSTDSSCLNE</sequence>
<name>A0A9P7VL54_9AGAR</name>
<evidence type="ECO:0000313" key="1">
    <source>
        <dbReference type="EMBL" id="KAG7442555.1"/>
    </source>
</evidence>
<dbReference type="Proteomes" id="UP000812287">
    <property type="component" value="Unassembled WGS sequence"/>
</dbReference>
<protein>
    <submittedName>
        <fullName evidence="1">Uncharacterized protein</fullName>
    </submittedName>
</protein>
<dbReference type="EMBL" id="MU250550">
    <property type="protein sequence ID" value="KAG7442555.1"/>
    <property type="molecule type" value="Genomic_DNA"/>
</dbReference>
<dbReference type="RefSeq" id="XP_043036055.1">
    <property type="nucleotide sequence ID" value="XM_043187022.1"/>
</dbReference>
<dbReference type="PANTHER" id="PTHR37487">
    <property type="entry name" value="CHROMOSOME 1, WHOLE GENOME SHOTGUN SEQUENCE"/>
    <property type="match status" value="1"/>
</dbReference>
<organism evidence="1 2">
    <name type="scientific">Guyanagaster necrorhizus</name>
    <dbReference type="NCBI Taxonomy" id="856835"/>
    <lineage>
        <taxon>Eukaryota</taxon>
        <taxon>Fungi</taxon>
        <taxon>Dikarya</taxon>
        <taxon>Basidiomycota</taxon>
        <taxon>Agaricomycotina</taxon>
        <taxon>Agaricomycetes</taxon>
        <taxon>Agaricomycetidae</taxon>
        <taxon>Agaricales</taxon>
        <taxon>Marasmiineae</taxon>
        <taxon>Physalacriaceae</taxon>
        <taxon>Guyanagaster</taxon>
    </lineage>
</organism>